<dbReference type="InParanoid" id="A0A146G661"/>
<feature type="signal peptide" evidence="1">
    <location>
        <begin position="1"/>
        <end position="20"/>
    </location>
</feature>
<dbReference type="RefSeq" id="WP_075078676.1">
    <property type="nucleotide sequence ID" value="NZ_BDCO01000002.1"/>
</dbReference>
<sequence length="246" mass="25604">MKPSLFGVTALFTCSAALQANTVFQDDFSKANATGSEKAGTVESSGNWQGGRSAVGVDLVADPALGAGQSMQIHFPPNASVYTTFEPVSLENVGDKIEVKFRCRFPTEQGPAISGLRFGLYNVEDEGKTINGSGYMMTIDPATGKGPSISFDPNTSEKTMLGGSDPVPIVAFGGTAKPFGTEAHIITFTLEKAADGVHIAWSLDNVPSAQGVDANSSATTFNAFVLGLGGRTDSINIDDVVITKTP</sequence>
<evidence type="ECO:0000256" key="1">
    <source>
        <dbReference type="SAM" id="SignalP"/>
    </source>
</evidence>
<protein>
    <submittedName>
        <fullName evidence="2">Uncharacterized protein</fullName>
    </submittedName>
</protein>
<dbReference type="EMBL" id="BDCO01000002">
    <property type="protein sequence ID" value="GAT32873.1"/>
    <property type="molecule type" value="Genomic_DNA"/>
</dbReference>
<keyword evidence="3" id="KW-1185">Reference proteome</keyword>
<gene>
    <name evidence="2" type="ORF">TSACC_21275</name>
</gene>
<name>A0A146G661_TERSA</name>
<dbReference type="Proteomes" id="UP000076023">
    <property type="component" value="Unassembled WGS sequence"/>
</dbReference>
<reference evidence="3" key="1">
    <citation type="journal article" date="2017" name="Genome Announc.">
        <title>Draft Genome Sequence of Terrimicrobium sacchariphilum NM-5T, a Facultative Anaerobic Soil Bacterium of the Class Spartobacteria.</title>
        <authorList>
            <person name="Qiu Y.L."/>
            <person name="Tourlousse D.M."/>
            <person name="Matsuura N."/>
            <person name="Ohashi A."/>
            <person name="Sekiguchi Y."/>
        </authorList>
    </citation>
    <scope>NUCLEOTIDE SEQUENCE [LARGE SCALE GENOMIC DNA]</scope>
    <source>
        <strain evidence="3">NM-5</strain>
    </source>
</reference>
<proteinExistence type="predicted"/>
<accession>A0A146G661</accession>
<evidence type="ECO:0000313" key="2">
    <source>
        <dbReference type="EMBL" id="GAT32873.1"/>
    </source>
</evidence>
<comment type="caution">
    <text evidence="2">The sequence shown here is derived from an EMBL/GenBank/DDBJ whole genome shotgun (WGS) entry which is preliminary data.</text>
</comment>
<organism evidence="2 3">
    <name type="scientific">Terrimicrobium sacchariphilum</name>
    <dbReference type="NCBI Taxonomy" id="690879"/>
    <lineage>
        <taxon>Bacteria</taxon>
        <taxon>Pseudomonadati</taxon>
        <taxon>Verrucomicrobiota</taxon>
        <taxon>Terrimicrobiia</taxon>
        <taxon>Terrimicrobiales</taxon>
        <taxon>Terrimicrobiaceae</taxon>
        <taxon>Terrimicrobium</taxon>
    </lineage>
</organism>
<evidence type="ECO:0000313" key="3">
    <source>
        <dbReference type="Proteomes" id="UP000076023"/>
    </source>
</evidence>
<dbReference type="AlphaFoldDB" id="A0A146G661"/>
<feature type="chain" id="PRO_5007524459" evidence="1">
    <location>
        <begin position="21"/>
        <end position="246"/>
    </location>
</feature>
<dbReference type="OrthoDB" id="483976at2"/>
<keyword evidence="1" id="KW-0732">Signal</keyword>
<dbReference type="STRING" id="690879.TSACC_21275"/>